<gene>
    <name evidence="1" type="ORF">KL86DYS2_12305</name>
</gene>
<dbReference type="RefSeq" id="WP_296949907.1">
    <property type="nucleotide sequence ID" value="NZ_LT599021.1"/>
</dbReference>
<organism evidence="1">
    <name type="scientific">uncultured Dysgonomonas sp</name>
    <dbReference type="NCBI Taxonomy" id="206096"/>
    <lineage>
        <taxon>Bacteria</taxon>
        <taxon>Pseudomonadati</taxon>
        <taxon>Bacteroidota</taxon>
        <taxon>Bacteroidia</taxon>
        <taxon>Bacteroidales</taxon>
        <taxon>Dysgonomonadaceae</taxon>
        <taxon>Dysgonomonas</taxon>
        <taxon>environmental samples</taxon>
    </lineage>
</organism>
<dbReference type="Pfam" id="PF12992">
    <property type="entry name" value="DUF3876"/>
    <property type="match status" value="1"/>
</dbReference>
<protein>
    <submittedName>
        <fullName evidence="1">Uncharacterized protein</fullName>
    </submittedName>
</protein>
<dbReference type="InterPro" id="IPR024452">
    <property type="entry name" value="DUF3876"/>
</dbReference>
<evidence type="ECO:0000313" key="1">
    <source>
        <dbReference type="EMBL" id="SBW02699.1"/>
    </source>
</evidence>
<sequence length="97" mass="11224">MRVEDYQSNLNLASWIGGWESVNGNPDVYIFRGYDGRYYLLAYAYDKESERGSFSCYGIDSGEDGSYVYIGMKRYRMEPEHSPYGLFIAGWGSYMKC</sequence>
<dbReference type="AlphaFoldDB" id="A0A212JTD6"/>
<proteinExistence type="predicted"/>
<dbReference type="EMBL" id="FLUL01000001">
    <property type="protein sequence ID" value="SBW02699.1"/>
    <property type="molecule type" value="Genomic_DNA"/>
</dbReference>
<accession>A0A212JTD6</accession>
<reference evidence="1" key="1">
    <citation type="submission" date="2016-04" db="EMBL/GenBank/DDBJ databases">
        <authorList>
            <person name="Evans L.H."/>
            <person name="Alamgir A."/>
            <person name="Owens N."/>
            <person name="Weber N.D."/>
            <person name="Virtaneva K."/>
            <person name="Barbian K."/>
            <person name="Babar A."/>
            <person name="Rosenke K."/>
        </authorList>
    </citation>
    <scope>NUCLEOTIDE SEQUENCE</scope>
    <source>
        <strain evidence="1">86-2</strain>
    </source>
</reference>
<name>A0A212JTD6_9BACT</name>